<sequence>MMKDSSPIDADTLNAPTKYSLASSLYYEERRILDKHSGRIAVSARPSGYRLCGPGTGLEHLEKSPARKLCELYQIPCSRPDTSTEATSPRRGLKKETPICDPDVLDNLAELEPDPRQRESKLKMPPSQLNPRPTSARDSPSISHKPLRPNSAAARTFNTSTPTGPNKRDGENTSMARRVDPSVSNDGSTPNVDKPRPASCRPRPATSGLPTYREASLILEARKWPSNARPGPRPVGLEEPSSRPNSAKTSYAFGSSFRGTPPLRPSSSSRPSSCRAPPSRGWSAHTQASSAKSRISSAKSHSSSAKSRASSAGAKRAVPQSHRQANATNWWRKHHTSTYDENKLGGSINGVMVTSFPKGFTAKTAKYFVEDQLARTNDHQSAAMDSEVVLTER</sequence>
<name>A0AAE0CGC6_9CHLO</name>
<protein>
    <submittedName>
        <fullName evidence="2">Uncharacterized protein</fullName>
    </submittedName>
</protein>
<feature type="region of interest" description="Disordered" evidence="1">
    <location>
        <begin position="76"/>
        <end position="331"/>
    </location>
</feature>
<reference evidence="2 3" key="1">
    <citation type="journal article" date="2015" name="Genome Biol. Evol.">
        <title>Comparative Genomics of a Bacterivorous Green Alga Reveals Evolutionary Causalities and Consequences of Phago-Mixotrophic Mode of Nutrition.</title>
        <authorList>
            <person name="Burns J.A."/>
            <person name="Paasch A."/>
            <person name="Narechania A."/>
            <person name="Kim E."/>
        </authorList>
    </citation>
    <scope>NUCLEOTIDE SEQUENCE [LARGE SCALE GENOMIC DNA]</scope>
    <source>
        <strain evidence="2 3">PLY_AMNH</strain>
    </source>
</reference>
<keyword evidence="3" id="KW-1185">Reference proteome</keyword>
<organism evidence="2 3">
    <name type="scientific">Cymbomonas tetramitiformis</name>
    <dbReference type="NCBI Taxonomy" id="36881"/>
    <lineage>
        <taxon>Eukaryota</taxon>
        <taxon>Viridiplantae</taxon>
        <taxon>Chlorophyta</taxon>
        <taxon>Pyramimonadophyceae</taxon>
        <taxon>Pyramimonadales</taxon>
        <taxon>Pyramimonadaceae</taxon>
        <taxon>Cymbomonas</taxon>
    </lineage>
</organism>
<feature type="compositionally biased region" description="Low complexity" evidence="1">
    <location>
        <begin position="265"/>
        <end position="280"/>
    </location>
</feature>
<dbReference type="Proteomes" id="UP001190700">
    <property type="component" value="Unassembled WGS sequence"/>
</dbReference>
<gene>
    <name evidence="2" type="ORF">CYMTET_36953</name>
</gene>
<evidence type="ECO:0000313" key="2">
    <source>
        <dbReference type="EMBL" id="KAK3253804.1"/>
    </source>
</evidence>
<proteinExistence type="predicted"/>
<evidence type="ECO:0000256" key="1">
    <source>
        <dbReference type="SAM" id="MobiDB-lite"/>
    </source>
</evidence>
<comment type="caution">
    <text evidence="2">The sequence shown here is derived from an EMBL/GenBank/DDBJ whole genome shotgun (WGS) entry which is preliminary data.</text>
</comment>
<feature type="compositionally biased region" description="Basic and acidic residues" evidence="1">
    <location>
        <begin position="113"/>
        <end position="122"/>
    </location>
</feature>
<evidence type="ECO:0000313" key="3">
    <source>
        <dbReference type="Proteomes" id="UP001190700"/>
    </source>
</evidence>
<dbReference type="EMBL" id="LGRX02024627">
    <property type="protein sequence ID" value="KAK3253804.1"/>
    <property type="molecule type" value="Genomic_DNA"/>
</dbReference>
<feature type="compositionally biased region" description="Polar residues" evidence="1">
    <location>
        <begin position="127"/>
        <end position="142"/>
    </location>
</feature>
<accession>A0AAE0CGC6</accession>
<dbReference type="AlphaFoldDB" id="A0AAE0CGC6"/>
<feature type="compositionally biased region" description="Polar residues" evidence="1">
    <location>
        <begin position="182"/>
        <end position="191"/>
    </location>
</feature>
<feature type="compositionally biased region" description="Low complexity" evidence="1">
    <location>
        <begin position="288"/>
        <end position="317"/>
    </location>
</feature>
<feature type="compositionally biased region" description="Polar residues" evidence="1">
    <location>
        <begin position="242"/>
        <end position="253"/>
    </location>
</feature>